<dbReference type="HAMAP" id="MF_00480_A">
    <property type="entry name" value="Ribosomal_uS7_A"/>
    <property type="match status" value="1"/>
</dbReference>
<feature type="domain" description="Small ribosomal subunit protein uS7" evidence="10">
    <location>
        <begin position="38"/>
        <end position="187"/>
    </location>
</feature>
<evidence type="ECO:0000256" key="7">
    <source>
        <dbReference type="HAMAP-Rule" id="MF_00480"/>
    </source>
</evidence>
<dbReference type="SUPFAM" id="SSF47973">
    <property type="entry name" value="Ribosomal protein S7"/>
    <property type="match status" value="1"/>
</dbReference>
<keyword evidence="5 7" id="KW-0689">Ribosomal protein</keyword>
<proteinExistence type="inferred from homology"/>
<dbReference type="NCBIfam" id="TIGR01028">
    <property type="entry name" value="uS7_euk_arch"/>
    <property type="match status" value="1"/>
</dbReference>
<evidence type="ECO:0000256" key="6">
    <source>
        <dbReference type="ARBA" id="ARBA00023274"/>
    </source>
</evidence>
<dbReference type="InterPro" id="IPR020606">
    <property type="entry name" value="Ribosomal_uS7_CS"/>
</dbReference>
<accession>B5IF91</accession>
<comment type="function">
    <text evidence="7 9">One of the primary rRNA binding proteins, it binds directly to 16S rRNA where it nucleates assembly of the head domain of the 30S subunit. Is located at the subunit interface close to the decoding center.</text>
</comment>
<evidence type="ECO:0000256" key="2">
    <source>
        <dbReference type="ARBA" id="ARBA00011458"/>
    </source>
</evidence>
<evidence type="ECO:0000256" key="3">
    <source>
        <dbReference type="ARBA" id="ARBA00022730"/>
    </source>
</evidence>
<dbReference type="KEGG" id="abi:Aboo_0071"/>
<dbReference type="GO" id="GO:0019843">
    <property type="term" value="F:rRNA binding"/>
    <property type="evidence" value="ECO:0007669"/>
    <property type="project" value="UniProtKB-UniRule"/>
</dbReference>
<gene>
    <name evidence="7" type="primary">rps7</name>
    <name evidence="11" type="ordered locus">Aboo_0071</name>
</gene>
<dbReference type="InterPro" id="IPR023798">
    <property type="entry name" value="Ribosomal_uS7_dom"/>
</dbReference>
<evidence type="ECO:0000313" key="12">
    <source>
        <dbReference type="Proteomes" id="UP000001400"/>
    </source>
</evidence>
<dbReference type="InterPro" id="IPR026018">
    <property type="entry name" value="Ribosomal_uS7_arc"/>
</dbReference>
<keyword evidence="12" id="KW-1185">Reference proteome</keyword>
<dbReference type="CDD" id="cd14867">
    <property type="entry name" value="uS7_Eukaryote"/>
    <property type="match status" value="1"/>
</dbReference>
<dbReference type="HOGENOM" id="CLU_063975_0_0_2"/>
<dbReference type="STRING" id="439481.Aboo_0071"/>
<name>B5IF91_ACIB4</name>
<evidence type="ECO:0000259" key="10">
    <source>
        <dbReference type="Pfam" id="PF00177"/>
    </source>
</evidence>
<keyword evidence="6 7" id="KW-0687">Ribonucleoprotein</keyword>
<evidence type="ECO:0000256" key="9">
    <source>
        <dbReference type="RuleBase" id="RU003621"/>
    </source>
</evidence>
<keyword evidence="3 7" id="KW-0699">rRNA-binding</keyword>
<dbReference type="GeneID" id="8827007"/>
<organism evidence="11 12">
    <name type="scientific">Aciduliprofundum boonei (strain DSM 19572 / T469)</name>
    <dbReference type="NCBI Taxonomy" id="439481"/>
    <lineage>
        <taxon>Archaea</taxon>
        <taxon>Methanobacteriati</taxon>
        <taxon>Thermoplasmatota</taxon>
        <taxon>DHVE2 group</taxon>
        <taxon>Candidatus Aciduliprofundum</taxon>
    </lineage>
</organism>
<evidence type="ECO:0000256" key="5">
    <source>
        <dbReference type="ARBA" id="ARBA00022980"/>
    </source>
</evidence>
<dbReference type="NCBIfam" id="NF003106">
    <property type="entry name" value="PRK04027.1"/>
    <property type="match status" value="1"/>
</dbReference>
<sequence>MDFLIFGKYDPKEVVVKDPGLVRYINLDARLVLHSHGRHVKKHLGKAQVNIVERLINNLMRTEKYTGKKMSAYNVVKKAFEIIEKKTKQNPIQVLVDAIQNAAPREEVTRLKMAGIAVPKAVDVAPSRRLDIALRNIALGAVNSTFKNSKSIEECLADEIIKAARNDVSSFAVSKKEEIERVAASAR</sequence>
<dbReference type="OrthoDB" id="45346at2157"/>
<dbReference type="RefSeq" id="WP_008085461.1">
    <property type="nucleotide sequence ID" value="NC_013926.1"/>
</dbReference>
<dbReference type="eggNOG" id="arCOG04254">
    <property type="taxonomic scope" value="Archaea"/>
</dbReference>
<evidence type="ECO:0000313" key="11">
    <source>
        <dbReference type="EMBL" id="ADD07883.1"/>
    </source>
</evidence>
<dbReference type="InterPro" id="IPR005716">
    <property type="entry name" value="Ribosomal_uS7_euk/arc"/>
</dbReference>
<dbReference type="Gene3D" id="1.10.455.10">
    <property type="entry name" value="Ribosomal protein S7 domain"/>
    <property type="match status" value="1"/>
</dbReference>
<evidence type="ECO:0000256" key="1">
    <source>
        <dbReference type="ARBA" id="ARBA00007151"/>
    </source>
</evidence>
<dbReference type="GO" id="GO:0015935">
    <property type="term" value="C:small ribosomal subunit"/>
    <property type="evidence" value="ECO:0007669"/>
    <property type="project" value="UniProtKB-UniRule"/>
</dbReference>
<reference evidence="11" key="1">
    <citation type="submission" date="2010-02" db="EMBL/GenBank/DDBJ databases">
        <title>Complete sequence of Aciduliprofundum boonei T469.</title>
        <authorList>
            <consortium name="US DOE Joint Genome Institute"/>
            <person name="Lucas S."/>
            <person name="Copeland A."/>
            <person name="Lapidus A."/>
            <person name="Cheng J.-F."/>
            <person name="Bruce D."/>
            <person name="Goodwin L."/>
            <person name="Pitluck S."/>
            <person name="Saunders E."/>
            <person name="Detter J.C."/>
            <person name="Han C."/>
            <person name="Tapia R."/>
            <person name="Land M."/>
            <person name="Hauser L."/>
            <person name="Kyrpides N."/>
            <person name="Mikhailova N."/>
            <person name="Flores G."/>
            <person name="Reysenbach A.-L."/>
            <person name="Woyke T."/>
        </authorList>
    </citation>
    <scope>NUCLEOTIDE SEQUENCE</scope>
    <source>
        <strain evidence="11">T469</strain>
    </source>
</reference>
<dbReference type="PROSITE" id="PS00052">
    <property type="entry name" value="RIBOSOMAL_S7"/>
    <property type="match status" value="1"/>
</dbReference>
<dbReference type="Proteomes" id="UP000001400">
    <property type="component" value="Chromosome"/>
</dbReference>
<dbReference type="AlphaFoldDB" id="B5IF91"/>
<dbReference type="Pfam" id="PF00177">
    <property type="entry name" value="Ribosomal_S7"/>
    <property type="match status" value="1"/>
</dbReference>
<evidence type="ECO:0000256" key="8">
    <source>
        <dbReference type="RuleBase" id="RU003619"/>
    </source>
</evidence>
<evidence type="ECO:0000256" key="4">
    <source>
        <dbReference type="ARBA" id="ARBA00022884"/>
    </source>
</evidence>
<dbReference type="InterPro" id="IPR036823">
    <property type="entry name" value="Ribosomal_uS7_dom_sf"/>
</dbReference>
<dbReference type="GO" id="GO:0003735">
    <property type="term" value="F:structural constituent of ribosome"/>
    <property type="evidence" value="ECO:0007669"/>
    <property type="project" value="UniProtKB-UniRule"/>
</dbReference>
<dbReference type="EMBL" id="CP001941">
    <property type="protein sequence ID" value="ADD07883.1"/>
    <property type="molecule type" value="Genomic_DNA"/>
</dbReference>
<comment type="subunit">
    <text evidence="2 7 9">Part of the 30S ribosomal subunit.</text>
</comment>
<dbReference type="GO" id="GO:0006412">
    <property type="term" value="P:translation"/>
    <property type="evidence" value="ECO:0007669"/>
    <property type="project" value="UniProtKB-UniRule"/>
</dbReference>
<dbReference type="PIRSF" id="PIRSF002122">
    <property type="entry name" value="RPS7p_RPS7a_RPS5e_RPS7o"/>
    <property type="match status" value="1"/>
</dbReference>
<keyword evidence="4 7" id="KW-0694">RNA-binding</keyword>
<dbReference type="PANTHER" id="PTHR11205">
    <property type="entry name" value="RIBOSOMAL PROTEIN S7"/>
    <property type="match status" value="1"/>
</dbReference>
<dbReference type="InterPro" id="IPR000235">
    <property type="entry name" value="Ribosomal_uS7"/>
</dbReference>
<comment type="similarity">
    <text evidence="1 7 8">Belongs to the universal ribosomal protein uS7 family.</text>
</comment>
<protein>
    <recommendedName>
        <fullName evidence="7">Small ribosomal subunit protein uS7</fullName>
    </recommendedName>
</protein>